<feature type="domain" description="CBM1" evidence="3">
    <location>
        <begin position="25"/>
        <end position="61"/>
    </location>
</feature>
<evidence type="ECO:0000313" key="4">
    <source>
        <dbReference type="EMBL" id="KAJ3501166.1"/>
    </source>
</evidence>
<dbReference type="PROSITE" id="PS51164">
    <property type="entry name" value="CBM1_2"/>
    <property type="match status" value="1"/>
</dbReference>
<dbReference type="InterPro" id="IPR000254">
    <property type="entry name" value="CBD"/>
</dbReference>
<name>A0A9W8JZY2_9AGAR</name>
<feature type="chain" id="PRO_5040761870" description="CBM1 domain-containing protein" evidence="2">
    <location>
        <begin position="17"/>
        <end position="82"/>
    </location>
</feature>
<dbReference type="Pfam" id="PF00734">
    <property type="entry name" value="CBM_1"/>
    <property type="match status" value="1"/>
</dbReference>
<keyword evidence="1 2" id="KW-0732">Signal</keyword>
<evidence type="ECO:0000259" key="3">
    <source>
        <dbReference type="PROSITE" id="PS51164"/>
    </source>
</evidence>
<dbReference type="Proteomes" id="UP001148786">
    <property type="component" value="Unassembled WGS sequence"/>
</dbReference>
<dbReference type="GO" id="GO:0005975">
    <property type="term" value="P:carbohydrate metabolic process"/>
    <property type="evidence" value="ECO:0007669"/>
    <property type="project" value="InterPro"/>
</dbReference>
<evidence type="ECO:0000256" key="2">
    <source>
        <dbReference type="SAM" id="SignalP"/>
    </source>
</evidence>
<dbReference type="EMBL" id="JANKHO010001478">
    <property type="protein sequence ID" value="KAJ3501166.1"/>
    <property type="molecule type" value="Genomic_DNA"/>
</dbReference>
<feature type="signal peptide" evidence="2">
    <location>
        <begin position="1"/>
        <end position="16"/>
    </location>
</feature>
<dbReference type="GO" id="GO:0030248">
    <property type="term" value="F:cellulose binding"/>
    <property type="evidence" value="ECO:0007669"/>
    <property type="project" value="InterPro"/>
</dbReference>
<protein>
    <recommendedName>
        <fullName evidence="3">CBM1 domain-containing protein</fullName>
    </recommendedName>
</protein>
<dbReference type="OrthoDB" id="2115822at2759"/>
<sequence>MQKLLFILYSAAAVLGVALPQESNPSAPAYSQCAGYGLTDTKRCVPGYTCTKVNDFFSLCLPLPDNISTRSPQPTLPPIIQD</sequence>
<comment type="caution">
    <text evidence="4">The sequence shown here is derived from an EMBL/GenBank/DDBJ whole genome shotgun (WGS) entry which is preliminary data.</text>
</comment>
<organism evidence="4 5">
    <name type="scientific">Agrocybe chaxingu</name>
    <dbReference type="NCBI Taxonomy" id="84603"/>
    <lineage>
        <taxon>Eukaryota</taxon>
        <taxon>Fungi</taxon>
        <taxon>Dikarya</taxon>
        <taxon>Basidiomycota</taxon>
        <taxon>Agaricomycotina</taxon>
        <taxon>Agaricomycetes</taxon>
        <taxon>Agaricomycetidae</taxon>
        <taxon>Agaricales</taxon>
        <taxon>Agaricineae</taxon>
        <taxon>Strophariaceae</taxon>
        <taxon>Agrocybe</taxon>
    </lineage>
</organism>
<dbReference type="GO" id="GO:0005576">
    <property type="term" value="C:extracellular region"/>
    <property type="evidence" value="ECO:0007669"/>
    <property type="project" value="InterPro"/>
</dbReference>
<evidence type="ECO:0000256" key="1">
    <source>
        <dbReference type="ARBA" id="ARBA00022729"/>
    </source>
</evidence>
<accession>A0A9W8JZY2</accession>
<dbReference type="SMART" id="SM00236">
    <property type="entry name" value="fCBD"/>
    <property type="match status" value="1"/>
</dbReference>
<reference evidence="4" key="1">
    <citation type="submission" date="2022-07" db="EMBL/GenBank/DDBJ databases">
        <title>Genome Sequence of Agrocybe chaxingu.</title>
        <authorList>
            <person name="Buettner E."/>
        </authorList>
    </citation>
    <scope>NUCLEOTIDE SEQUENCE</scope>
    <source>
        <strain evidence="4">MP-N11</strain>
    </source>
</reference>
<proteinExistence type="predicted"/>
<evidence type="ECO:0000313" key="5">
    <source>
        <dbReference type="Proteomes" id="UP001148786"/>
    </source>
</evidence>
<dbReference type="InterPro" id="IPR035971">
    <property type="entry name" value="CBD_sf"/>
</dbReference>
<dbReference type="SUPFAM" id="SSF57180">
    <property type="entry name" value="Cellulose-binding domain"/>
    <property type="match status" value="1"/>
</dbReference>
<keyword evidence="5" id="KW-1185">Reference proteome</keyword>
<dbReference type="AlphaFoldDB" id="A0A9W8JZY2"/>
<gene>
    <name evidence="4" type="ORF">NLJ89_g9463</name>
</gene>